<dbReference type="AlphaFoldDB" id="A0A975D8G1"/>
<name>A0A975D8G1_9SPHN</name>
<feature type="domain" description="PepSY" evidence="2">
    <location>
        <begin position="29"/>
        <end position="80"/>
    </location>
</feature>
<evidence type="ECO:0000256" key="1">
    <source>
        <dbReference type="SAM" id="SignalP"/>
    </source>
</evidence>
<feature type="signal peptide" evidence="1">
    <location>
        <begin position="1"/>
        <end position="21"/>
    </location>
</feature>
<accession>A0A975D8G1</accession>
<evidence type="ECO:0000259" key="2">
    <source>
        <dbReference type="Pfam" id="PF03413"/>
    </source>
</evidence>
<reference evidence="3" key="2">
    <citation type="submission" date="2021-04" db="EMBL/GenBank/DDBJ databases">
        <title>Isolation and genomic analysis of the ibuprofen-degrading bacterium Sphingomonas strain MPO218.</title>
        <authorList>
            <person name="Aulestia M."/>
            <person name="Flores A."/>
            <person name="Mangas E.L."/>
            <person name="Perez-Pulido A.J."/>
            <person name="Santero E."/>
            <person name="Camacho E.M."/>
        </authorList>
    </citation>
    <scope>NUCLEOTIDE SEQUENCE</scope>
    <source>
        <strain evidence="3">MPO218</strain>
    </source>
</reference>
<dbReference type="InterPro" id="IPR025711">
    <property type="entry name" value="PepSY"/>
</dbReference>
<dbReference type="Gene3D" id="3.10.450.40">
    <property type="match status" value="2"/>
</dbReference>
<dbReference type="Pfam" id="PF03413">
    <property type="entry name" value="PepSY"/>
    <property type="match status" value="2"/>
</dbReference>
<gene>
    <name evidence="3" type="ORF">HRJ34_09260</name>
</gene>
<sequence>MFRRLLGFAALAGAMAAPAAAQDLIGLTRAIGVAERSLSARAIEGELETSGGRLVYEIDLVRGQVLHRALIDARTGKLVSAVKPRAENWLRGWFDKDRLRSGGKATPLSEHLVALERHSRGEVKEVEFEIHKGRGVYEIELATAAGIGKVRLDASTGQRIALAHDD</sequence>
<dbReference type="Proteomes" id="UP000664914">
    <property type="component" value="Chromosome"/>
</dbReference>
<feature type="domain" description="PepSY" evidence="2">
    <location>
        <begin position="120"/>
        <end position="158"/>
    </location>
</feature>
<protein>
    <submittedName>
        <fullName evidence="3">PepSY domain-containing protein</fullName>
    </submittedName>
</protein>
<keyword evidence="1" id="KW-0732">Signal</keyword>
<dbReference type="EMBL" id="CP059319">
    <property type="protein sequence ID" value="QTH23665.1"/>
    <property type="molecule type" value="Genomic_DNA"/>
</dbReference>
<feature type="chain" id="PRO_5037731640" evidence="1">
    <location>
        <begin position="22"/>
        <end position="166"/>
    </location>
</feature>
<organism evidence="3 4">
    <name type="scientific">Rhizorhabdus wittichii</name>
    <dbReference type="NCBI Taxonomy" id="160791"/>
    <lineage>
        <taxon>Bacteria</taxon>
        <taxon>Pseudomonadati</taxon>
        <taxon>Pseudomonadota</taxon>
        <taxon>Alphaproteobacteria</taxon>
        <taxon>Sphingomonadales</taxon>
        <taxon>Sphingomonadaceae</taxon>
        <taxon>Rhizorhabdus</taxon>
    </lineage>
</organism>
<evidence type="ECO:0000313" key="3">
    <source>
        <dbReference type="EMBL" id="QTH23665.1"/>
    </source>
</evidence>
<proteinExistence type="predicted"/>
<evidence type="ECO:0000313" key="4">
    <source>
        <dbReference type="Proteomes" id="UP000664914"/>
    </source>
</evidence>
<reference evidence="3" key="1">
    <citation type="submission" date="2020-07" db="EMBL/GenBank/DDBJ databases">
        <authorList>
            <person name="Camacho E."/>
        </authorList>
    </citation>
    <scope>NUCLEOTIDE SEQUENCE</scope>
    <source>
        <strain evidence="3">MPO218</strain>
    </source>
</reference>
<dbReference type="RefSeq" id="WP_208633929.1">
    <property type="nucleotide sequence ID" value="NZ_CP059319.1"/>
</dbReference>